<dbReference type="Pfam" id="PF18758">
    <property type="entry name" value="KDZ"/>
    <property type="match status" value="1"/>
</dbReference>
<proteinExistence type="predicted"/>
<dbReference type="AlphaFoldDB" id="A0A0C2Z3F5"/>
<name>A0A0C2Z3F5_9AGAM</name>
<dbReference type="OrthoDB" id="3364670at2759"/>
<dbReference type="PANTHER" id="PTHR33096:SF1">
    <property type="entry name" value="CXC1-LIKE CYSTEINE CLUSTER ASSOCIATED WITH KDZ TRANSPOSASES DOMAIN-CONTAINING PROTEIN"/>
    <property type="match status" value="1"/>
</dbReference>
<sequence length="200" mass="22524">MFPASPVLYSTTSPSGLIQPPTPLPISNMPVHNRMWPSEYLHYHCPLCFGGCHKTDVDQEISSEFDIIVCIDTCFTQKCHNDPVNPTSSIFLKQQDVDAMEHEVEELRRSQPLRNRAARGIVETEDLCEHGMRVPTSVLDGCDESFTAADEKCQKVCKHSFFSDTGIMALLCHHDHVIHLVNMTYTNITISLVTVYTGNR</sequence>
<organism evidence="1 2">
    <name type="scientific">Scleroderma citrinum Foug A</name>
    <dbReference type="NCBI Taxonomy" id="1036808"/>
    <lineage>
        <taxon>Eukaryota</taxon>
        <taxon>Fungi</taxon>
        <taxon>Dikarya</taxon>
        <taxon>Basidiomycota</taxon>
        <taxon>Agaricomycotina</taxon>
        <taxon>Agaricomycetes</taxon>
        <taxon>Agaricomycetidae</taxon>
        <taxon>Boletales</taxon>
        <taxon>Sclerodermatineae</taxon>
        <taxon>Sclerodermataceae</taxon>
        <taxon>Scleroderma</taxon>
    </lineage>
</organism>
<protein>
    <submittedName>
        <fullName evidence="1">Uncharacterized protein</fullName>
    </submittedName>
</protein>
<dbReference type="InterPro" id="IPR040521">
    <property type="entry name" value="KDZ"/>
</dbReference>
<dbReference type="STRING" id="1036808.A0A0C2Z3F5"/>
<dbReference type="PANTHER" id="PTHR33096">
    <property type="entry name" value="CXC2 DOMAIN-CONTAINING PROTEIN"/>
    <property type="match status" value="1"/>
</dbReference>
<dbReference type="InParanoid" id="A0A0C2Z3F5"/>
<evidence type="ECO:0000313" key="2">
    <source>
        <dbReference type="Proteomes" id="UP000053989"/>
    </source>
</evidence>
<reference evidence="2" key="2">
    <citation type="submission" date="2015-01" db="EMBL/GenBank/DDBJ databases">
        <title>Evolutionary Origins and Diversification of the Mycorrhizal Mutualists.</title>
        <authorList>
            <consortium name="DOE Joint Genome Institute"/>
            <consortium name="Mycorrhizal Genomics Consortium"/>
            <person name="Kohler A."/>
            <person name="Kuo A."/>
            <person name="Nagy L.G."/>
            <person name="Floudas D."/>
            <person name="Copeland A."/>
            <person name="Barry K.W."/>
            <person name="Cichocki N."/>
            <person name="Veneault-Fourrey C."/>
            <person name="LaButti K."/>
            <person name="Lindquist E.A."/>
            <person name="Lipzen A."/>
            <person name="Lundell T."/>
            <person name="Morin E."/>
            <person name="Murat C."/>
            <person name="Riley R."/>
            <person name="Ohm R."/>
            <person name="Sun H."/>
            <person name="Tunlid A."/>
            <person name="Henrissat B."/>
            <person name="Grigoriev I.V."/>
            <person name="Hibbett D.S."/>
            <person name="Martin F."/>
        </authorList>
    </citation>
    <scope>NUCLEOTIDE SEQUENCE [LARGE SCALE GENOMIC DNA]</scope>
    <source>
        <strain evidence="2">Foug A</strain>
    </source>
</reference>
<reference evidence="1 2" key="1">
    <citation type="submission" date="2014-04" db="EMBL/GenBank/DDBJ databases">
        <authorList>
            <consortium name="DOE Joint Genome Institute"/>
            <person name="Kuo A."/>
            <person name="Kohler A."/>
            <person name="Nagy L.G."/>
            <person name="Floudas D."/>
            <person name="Copeland A."/>
            <person name="Barry K.W."/>
            <person name="Cichocki N."/>
            <person name="Veneault-Fourrey C."/>
            <person name="LaButti K."/>
            <person name="Lindquist E.A."/>
            <person name="Lipzen A."/>
            <person name="Lundell T."/>
            <person name="Morin E."/>
            <person name="Murat C."/>
            <person name="Sun H."/>
            <person name="Tunlid A."/>
            <person name="Henrissat B."/>
            <person name="Grigoriev I.V."/>
            <person name="Hibbett D.S."/>
            <person name="Martin F."/>
            <person name="Nordberg H.P."/>
            <person name="Cantor M.N."/>
            <person name="Hua S.X."/>
        </authorList>
    </citation>
    <scope>NUCLEOTIDE SEQUENCE [LARGE SCALE GENOMIC DNA]</scope>
    <source>
        <strain evidence="1 2">Foug A</strain>
    </source>
</reference>
<evidence type="ECO:0000313" key="1">
    <source>
        <dbReference type="EMBL" id="KIM56448.1"/>
    </source>
</evidence>
<accession>A0A0C2Z3F5</accession>
<dbReference type="Proteomes" id="UP000053989">
    <property type="component" value="Unassembled WGS sequence"/>
</dbReference>
<dbReference type="EMBL" id="KN822116">
    <property type="protein sequence ID" value="KIM56448.1"/>
    <property type="molecule type" value="Genomic_DNA"/>
</dbReference>
<keyword evidence="2" id="KW-1185">Reference proteome</keyword>
<gene>
    <name evidence="1" type="ORF">SCLCIDRAFT_1146700</name>
</gene>
<dbReference type="HOGENOM" id="CLU_004552_3_0_1"/>